<protein>
    <submittedName>
        <fullName evidence="2">Uncharacterized protein</fullName>
    </submittedName>
</protein>
<dbReference type="AlphaFoldDB" id="A0A4Q2V1K5"/>
<comment type="caution">
    <text evidence="2">The sequence shown here is derived from an EMBL/GenBank/DDBJ whole genome shotgun (WGS) entry which is preliminary data.</text>
</comment>
<organism evidence="2 3">
    <name type="scientific">Fusarium oxysporum f. sp. narcissi</name>
    <dbReference type="NCBI Taxonomy" id="451672"/>
    <lineage>
        <taxon>Eukaryota</taxon>
        <taxon>Fungi</taxon>
        <taxon>Dikarya</taxon>
        <taxon>Ascomycota</taxon>
        <taxon>Pezizomycotina</taxon>
        <taxon>Sordariomycetes</taxon>
        <taxon>Hypocreomycetidae</taxon>
        <taxon>Hypocreales</taxon>
        <taxon>Nectriaceae</taxon>
        <taxon>Fusarium</taxon>
        <taxon>Fusarium oxysporum species complex</taxon>
    </lineage>
</organism>
<dbReference type="Proteomes" id="UP000290540">
    <property type="component" value="Unassembled WGS sequence"/>
</dbReference>
<name>A0A4Q2V1K5_FUSOX</name>
<evidence type="ECO:0000313" key="2">
    <source>
        <dbReference type="EMBL" id="RYC78213.1"/>
    </source>
</evidence>
<accession>A0A4Q2V1K5</accession>
<feature type="chain" id="PRO_5020573250" evidence="1">
    <location>
        <begin position="22"/>
        <end position="131"/>
    </location>
</feature>
<keyword evidence="1" id="KW-0732">Signal</keyword>
<feature type="signal peptide" evidence="1">
    <location>
        <begin position="1"/>
        <end position="21"/>
    </location>
</feature>
<proteinExistence type="predicted"/>
<reference evidence="2 3" key="1">
    <citation type="submission" date="2016-12" db="EMBL/GenBank/DDBJ databases">
        <title>Draft genome sequence of Fusarium oxysporum causing rot on Narcissus.</title>
        <authorList>
            <person name="Armitage A.D."/>
            <person name="Taylor A."/>
            <person name="Clarkson J.P."/>
            <person name="Harrison R.J."/>
            <person name="Jackson A.C."/>
        </authorList>
    </citation>
    <scope>NUCLEOTIDE SEQUENCE [LARGE SCALE GENOMIC DNA]</scope>
    <source>
        <strain evidence="2 3">N139</strain>
    </source>
</reference>
<dbReference type="EMBL" id="MQTW01001333">
    <property type="protein sequence ID" value="RYC78213.1"/>
    <property type="molecule type" value="Genomic_DNA"/>
</dbReference>
<evidence type="ECO:0000313" key="3">
    <source>
        <dbReference type="Proteomes" id="UP000290540"/>
    </source>
</evidence>
<sequence length="131" mass="14641">MHISYILPFVAFGLVVTNAAAIDNTNMLDTRAPQCPLGIELIRLQIKPGKSFTGVGKPGECKRIPKNIKDFDLDSPGTKSILPCFDCTVYEHSDCSGDSETIEGHKEKFTAKHKNKQHWKSWKCVCKDCEK</sequence>
<evidence type="ECO:0000256" key="1">
    <source>
        <dbReference type="SAM" id="SignalP"/>
    </source>
</evidence>
<gene>
    <name evidence="2" type="ORF">BFJ63_vAg18913</name>
</gene>